<feature type="domain" description="Lipoxygenase" evidence="5">
    <location>
        <begin position="102"/>
        <end position="194"/>
    </location>
</feature>
<accession>V8NAG2</accession>
<dbReference type="InterPro" id="IPR000907">
    <property type="entry name" value="LipOase"/>
</dbReference>
<reference evidence="6 7" key="1">
    <citation type="journal article" date="2013" name="Proc. Natl. Acad. Sci. U.S.A.">
        <title>The king cobra genome reveals dynamic gene evolution and adaptation in the snake venom system.</title>
        <authorList>
            <person name="Vonk F.J."/>
            <person name="Casewell N.R."/>
            <person name="Henkel C.V."/>
            <person name="Heimberg A.M."/>
            <person name="Jansen H.J."/>
            <person name="McCleary R.J."/>
            <person name="Kerkkamp H.M."/>
            <person name="Vos R.A."/>
            <person name="Guerreiro I."/>
            <person name="Calvete J.J."/>
            <person name="Wuster W."/>
            <person name="Woods A.E."/>
            <person name="Logan J.M."/>
            <person name="Harrison R.A."/>
            <person name="Castoe T.A."/>
            <person name="de Koning A.P."/>
            <person name="Pollock D.D."/>
            <person name="Yandell M."/>
            <person name="Calderon D."/>
            <person name="Renjifo C."/>
            <person name="Currier R.B."/>
            <person name="Salgado D."/>
            <person name="Pla D."/>
            <person name="Sanz L."/>
            <person name="Hyder A.S."/>
            <person name="Ribeiro J.M."/>
            <person name="Arntzen J.W."/>
            <person name="van den Thillart G.E."/>
            <person name="Boetzer M."/>
            <person name="Pirovano W."/>
            <person name="Dirks R.P."/>
            <person name="Spaink H.P."/>
            <person name="Duboule D."/>
            <person name="McGlinn E."/>
            <person name="Kini R.M."/>
            <person name="Richardson M.K."/>
        </authorList>
    </citation>
    <scope>NUCLEOTIDE SEQUENCE</scope>
    <source>
        <tissue evidence="6">Blood</tissue>
    </source>
</reference>
<dbReference type="InterPro" id="IPR036226">
    <property type="entry name" value="LipOase_C_sf"/>
</dbReference>
<evidence type="ECO:0000256" key="4">
    <source>
        <dbReference type="SAM" id="MobiDB-lite"/>
    </source>
</evidence>
<dbReference type="InterPro" id="IPR013819">
    <property type="entry name" value="LipOase_C"/>
</dbReference>
<dbReference type="Proteomes" id="UP000018936">
    <property type="component" value="Unassembled WGS sequence"/>
</dbReference>
<dbReference type="AlphaFoldDB" id="V8NAG2"/>
<keyword evidence="1" id="KW-0479">Metal-binding</keyword>
<sequence length="194" mass="21509">MASSVGGEGDSSNSSGSSADWQGISLRASTLGMVRYFHLLGRGPSRFRTEHIGQSSSPRDLTHPAEGSGNSLRSNRGSALLQKLGLAPWWGARIGTFFKAFYDWCSWIPNAPPTMRCPPPTEKGKTTIEYIIKSLPDRGRSCWHLGAVWALSQFQENEVFLGIYPDEHFTEKPVKEAMRKFRKNLDGIASYIAE</sequence>
<feature type="region of interest" description="Disordered" evidence="4">
    <location>
        <begin position="48"/>
        <end position="74"/>
    </location>
</feature>
<dbReference type="GO" id="GO:0046872">
    <property type="term" value="F:metal ion binding"/>
    <property type="evidence" value="ECO:0007669"/>
    <property type="project" value="UniProtKB-KW"/>
</dbReference>
<dbReference type="EMBL" id="AZIM01005716">
    <property type="protein sequence ID" value="ETE59264.1"/>
    <property type="molecule type" value="Genomic_DNA"/>
</dbReference>
<dbReference type="Gene3D" id="1.20.245.10">
    <property type="entry name" value="Lipoxygenase-1, Domain 5"/>
    <property type="match status" value="1"/>
</dbReference>
<feature type="non-terminal residue" evidence="6">
    <location>
        <position position="194"/>
    </location>
</feature>
<name>V8NAG2_OPHHA</name>
<keyword evidence="2" id="KW-0223">Dioxygenase</keyword>
<evidence type="ECO:0000259" key="5">
    <source>
        <dbReference type="PROSITE" id="PS51393"/>
    </source>
</evidence>
<proteinExistence type="predicted"/>
<dbReference type="GO" id="GO:0016702">
    <property type="term" value="F:oxidoreductase activity, acting on single donors with incorporation of molecular oxygen, incorporation of two atoms of oxygen"/>
    <property type="evidence" value="ECO:0007669"/>
    <property type="project" value="InterPro"/>
</dbReference>
<evidence type="ECO:0000256" key="3">
    <source>
        <dbReference type="ARBA" id="ARBA00023002"/>
    </source>
</evidence>
<dbReference type="GO" id="GO:0034440">
    <property type="term" value="P:lipid oxidation"/>
    <property type="evidence" value="ECO:0007669"/>
    <property type="project" value="InterPro"/>
</dbReference>
<gene>
    <name evidence="6" type="ORF">L345_15006</name>
</gene>
<dbReference type="PROSITE" id="PS51393">
    <property type="entry name" value="LIPOXYGENASE_3"/>
    <property type="match status" value="1"/>
</dbReference>
<comment type="caution">
    <text evidence="6">The sequence shown here is derived from an EMBL/GenBank/DDBJ whole genome shotgun (WGS) entry which is preliminary data.</text>
</comment>
<protein>
    <recommendedName>
        <fullName evidence="5">Lipoxygenase domain-containing protein</fullName>
    </recommendedName>
</protein>
<keyword evidence="7" id="KW-1185">Reference proteome</keyword>
<evidence type="ECO:0000313" key="7">
    <source>
        <dbReference type="Proteomes" id="UP000018936"/>
    </source>
</evidence>
<dbReference type="PANTHER" id="PTHR11771">
    <property type="entry name" value="LIPOXYGENASE"/>
    <property type="match status" value="1"/>
</dbReference>
<evidence type="ECO:0000256" key="2">
    <source>
        <dbReference type="ARBA" id="ARBA00022964"/>
    </source>
</evidence>
<dbReference type="OrthoDB" id="407298at2759"/>
<feature type="non-terminal residue" evidence="6">
    <location>
        <position position="1"/>
    </location>
</feature>
<evidence type="ECO:0000256" key="1">
    <source>
        <dbReference type="ARBA" id="ARBA00022723"/>
    </source>
</evidence>
<organism evidence="6 7">
    <name type="scientific">Ophiophagus hannah</name>
    <name type="common">King cobra</name>
    <name type="synonym">Naja hannah</name>
    <dbReference type="NCBI Taxonomy" id="8665"/>
    <lineage>
        <taxon>Eukaryota</taxon>
        <taxon>Metazoa</taxon>
        <taxon>Chordata</taxon>
        <taxon>Craniata</taxon>
        <taxon>Vertebrata</taxon>
        <taxon>Euteleostomi</taxon>
        <taxon>Lepidosauria</taxon>
        <taxon>Squamata</taxon>
        <taxon>Bifurcata</taxon>
        <taxon>Unidentata</taxon>
        <taxon>Episquamata</taxon>
        <taxon>Toxicofera</taxon>
        <taxon>Serpentes</taxon>
        <taxon>Colubroidea</taxon>
        <taxon>Elapidae</taxon>
        <taxon>Elapinae</taxon>
        <taxon>Ophiophagus</taxon>
    </lineage>
</organism>
<keyword evidence="3" id="KW-0560">Oxidoreductase</keyword>
<evidence type="ECO:0000313" key="6">
    <source>
        <dbReference type="EMBL" id="ETE59264.1"/>
    </source>
</evidence>
<dbReference type="SUPFAM" id="SSF48484">
    <property type="entry name" value="Lipoxigenase"/>
    <property type="match status" value="1"/>
</dbReference>